<evidence type="ECO:0000256" key="1">
    <source>
        <dbReference type="SAM" id="MobiDB-lite"/>
    </source>
</evidence>
<evidence type="ECO:0000313" key="3">
    <source>
        <dbReference type="Proteomes" id="UP000559256"/>
    </source>
</evidence>
<sequence>MSGIPVASIPPDSEGREWKWTESWVCRDRACAFGEQLEPNTTSSWHEFGPVDALRCPCCSEEMALNLLATHLAIHDADTSITLTLAGEAFWCRTTETGIACPFMDDTGCPQAFPTVLAVYEHASGKDHREDVEHIYHNSGRIMHYRPDALHVIRHRPTPPTIRTYRGMPASNTRSRSASPTPRSTSSLKTRPRSPTPRPGLTPLSPPAPVINPATQESMSAAIPPRPPAPIAYAQHLDKPTDKVKTYNGIEYRKLRADPAILQIRIPHTFCGDHGQVDGIHKYVAFWAKKHQGVCIFHLIAPVAVGDRHRLLITCGGPLGTAECHYYAVFKNVLGYPYGVCYRCGTPMRSAPVFQHEVACTDNAREGYENIFRGVPYIVWRVESLRALVFTYLGIRHHVHAFVSTVDYARWLSQPFDPNAGRVLSNMMLIVFAFAKLLEGGRIPCQSYRLDASLASLVVRKATLVSVSSTTLRRRTFSGPSASHSHINAHSITALGVTACRCLDLPSKSLHSGPDSRVIQPSESNGNGFQAAASLPDEICPIFGFWGGRIGSNFQMRAPPSRAESRNSLFDGQDAQESSTSYNEVMAQSDDNDEANSADIAKLLKPRPGLGQMHIGSLI</sequence>
<feature type="compositionally biased region" description="Low complexity" evidence="1">
    <location>
        <begin position="169"/>
        <end position="187"/>
    </location>
</feature>
<evidence type="ECO:0000313" key="2">
    <source>
        <dbReference type="EMBL" id="KAF5343186.1"/>
    </source>
</evidence>
<proteinExistence type="predicted"/>
<dbReference type="EMBL" id="JAACJM010000146">
    <property type="protein sequence ID" value="KAF5343186.1"/>
    <property type="molecule type" value="Genomic_DNA"/>
</dbReference>
<protein>
    <submittedName>
        <fullName evidence="2">Uncharacterized protein</fullName>
    </submittedName>
</protein>
<dbReference type="OrthoDB" id="3066611at2759"/>
<feature type="region of interest" description="Disordered" evidence="1">
    <location>
        <begin position="558"/>
        <end position="594"/>
    </location>
</feature>
<gene>
    <name evidence="2" type="ORF">D9758_016927</name>
</gene>
<comment type="caution">
    <text evidence="2">The sequence shown here is derived from an EMBL/GenBank/DDBJ whole genome shotgun (WGS) entry which is preliminary data.</text>
</comment>
<name>A0A8H5CLM5_9AGAR</name>
<organism evidence="2 3">
    <name type="scientific">Tetrapyrgos nigripes</name>
    <dbReference type="NCBI Taxonomy" id="182062"/>
    <lineage>
        <taxon>Eukaryota</taxon>
        <taxon>Fungi</taxon>
        <taxon>Dikarya</taxon>
        <taxon>Basidiomycota</taxon>
        <taxon>Agaricomycotina</taxon>
        <taxon>Agaricomycetes</taxon>
        <taxon>Agaricomycetidae</taxon>
        <taxon>Agaricales</taxon>
        <taxon>Marasmiineae</taxon>
        <taxon>Marasmiaceae</taxon>
        <taxon>Tetrapyrgos</taxon>
    </lineage>
</organism>
<keyword evidence="3" id="KW-1185">Reference proteome</keyword>
<accession>A0A8H5CLM5</accession>
<feature type="region of interest" description="Disordered" evidence="1">
    <location>
        <begin position="156"/>
        <end position="213"/>
    </location>
</feature>
<dbReference type="Proteomes" id="UP000559256">
    <property type="component" value="Unassembled WGS sequence"/>
</dbReference>
<feature type="compositionally biased region" description="Polar residues" evidence="1">
    <location>
        <begin position="566"/>
        <end position="583"/>
    </location>
</feature>
<feature type="compositionally biased region" description="Pro residues" evidence="1">
    <location>
        <begin position="194"/>
        <end position="210"/>
    </location>
</feature>
<dbReference type="AlphaFoldDB" id="A0A8H5CLM5"/>
<reference evidence="2 3" key="1">
    <citation type="journal article" date="2020" name="ISME J.">
        <title>Uncovering the hidden diversity of litter-decomposition mechanisms in mushroom-forming fungi.</title>
        <authorList>
            <person name="Floudas D."/>
            <person name="Bentzer J."/>
            <person name="Ahren D."/>
            <person name="Johansson T."/>
            <person name="Persson P."/>
            <person name="Tunlid A."/>
        </authorList>
    </citation>
    <scope>NUCLEOTIDE SEQUENCE [LARGE SCALE GENOMIC DNA]</scope>
    <source>
        <strain evidence="2 3">CBS 291.85</strain>
    </source>
</reference>